<evidence type="ECO:0000259" key="2">
    <source>
        <dbReference type="Pfam" id="PF20906"/>
    </source>
</evidence>
<dbReference type="EMBL" id="CP102453">
    <property type="protein sequence ID" value="UUX33519.1"/>
    <property type="molecule type" value="Genomic_DNA"/>
</dbReference>
<gene>
    <name evidence="3" type="ORF">NRE15_11520</name>
</gene>
<name>A0ABY5P448_9LACT</name>
<dbReference type="Pfam" id="PF06032">
    <property type="entry name" value="S-Me-THD_N"/>
    <property type="match status" value="1"/>
</dbReference>
<dbReference type="Gene3D" id="2.40.390.10">
    <property type="entry name" value="CV3147-like"/>
    <property type="match status" value="1"/>
</dbReference>
<dbReference type="Proteomes" id="UP001315967">
    <property type="component" value="Chromosome"/>
</dbReference>
<evidence type="ECO:0000313" key="4">
    <source>
        <dbReference type="Proteomes" id="UP001315967"/>
    </source>
</evidence>
<dbReference type="RefSeq" id="WP_313793021.1">
    <property type="nucleotide sequence ID" value="NZ_CP102453.1"/>
</dbReference>
<feature type="domain" description="S-Me-THD-like C-terminal" evidence="2">
    <location>
        <begin position="170"/>
        <end position="350"/>
    </location>
</feature>
<proteinExistence type="predicted"/>
<keyword evidence="4" id="KW-1185">Reference proteome</keyword>
<accession>A0ABY5P448</accession>
<sequence length="365" mass="39653">MRYIGVEEIEKIALGATLLGTGGGGDPTIGTLISKQAIEQYGPVQLLSIDEVDDKLLVASPSGIGAPTVSVEKIPDIESHERALEIIEDYLDVRVDALFPIEAGGSNSLVPFPIAAKRGIPVIDADGMGRAFPEVQMVTFYLDGLQGMPMGIADMQGNVALINGMSAVEGEKIARSITTTFGGTASDASYVMTADKLKQSGVIGTLTLSEQIGEILLTADKPIPALLKLLNAFLLFKGKVFDVSRKTEGGFVRGFTQLTGLDEYEDETAEMSFQNENLIFKRNEDVICMTPDLICVLDLETGMPVTTERVKFGIRVAVIGIPCDPKWRVPKGIEVVGPRYFGYDMDYVEVENLNKEDLHEINWER</sequence>
<evidence type="ECO:0000313" key="3">
    <source>
        <dbReference type="EMBL" id="UUX33519.1"/>
    </source>
</evidence>
<reference evidence="3 4" key="1">
    <citation type="submission" date="2022-08" db="EMBL/GenBank/DDBJ databases">
        <title>Aerococcaceae sp. nov isolated from spoiled eye mask.</title>
        <authorList>
            <person name="Zhou G."/>
            <person name="Xie X.-B."/>
            <person name="Shi Q.-S."/>
            <person name="Wang Y.-S."/>
            <person name="Wen X."/>
            <person name="Peng H."/>
            <person name="Yang X.-J."/>
            <person name="Tao H.-B."/>
            <person name="Huang X.-M."/>
        </authorList>
    </citation>
    <scope>NUCLEOTIDE SEQUENCE [LARGE SCALE GENOMIC DNA]</scope>
    <source>
        <strain evidence="4">DM20194951</strain>
    </source>
</reference>
<dbReference type="InterPro" id="IPR048350">
    <property type="entry name" value="S-Me-THD-like_C"/>
</dbReference>
<dbReference type="InterPro" id="IPR027479">
    <property type="entry name" value="S-Me-THD_N_sf"/>
</dbReference>
<dbReference type="InterPro" id="IPR010318">
    <property type="entry name" value="S-Me-THD_N"/>
</dbReference>
<feature type="domain" description="S-Me-THD N-terminal" evidence="1">
    <location>
        <begin position="8"/>
        <end position="163"/>
    </location>
</feature>
<dbReference type="Gene3D" id="3.40.1610.10">
    <property type="entry name" value="CV3147-like domain"/>
    <property type="match status" value="1"/>
</dbReference>
<evidence type="ECO:0000259" key="1">
    <source>
        <dbReference type="Pfam" id="PF06032"/>
    </source>
</evidence>
<organism evidence="3 4">
    <name type="scientific">Fundicoccus culcitae</name>
    <dbReference type="NCBI Taxonomy" id="2969821"/>
    <lineage>
        <taxon>Bacteria</taxon>
        <taxon>Bacillati</taxon>
        <taxon>Bacillota</taxon>
        <taxon>Bacilli</taxon>
        <taxon>Lactobacillales</taxon>
        <taxon>Aerococcaceae</taxon>
        <taxon>Fundicoccus</taxon>
    </lineage>
</organism>
<protein>
    <submittedName>
        <fullName evidence="3">DUF917 domain-containing protein</fullName>
    </submittedName>
</protein>
<dbReference type="InterPro" id="IPR024071">
    <property type="entry name" value="S-Me-THD_C_sf"/>
</dbReference>
<dbReference type="Pfam" id="PF20906">
    <property type="entry name" value="S-Me-THD_C"/>
    <property type="match status" value="1"/>
</dbReference>
<dbReference type="SUPFAM" id="SSF160991">
    <property type="entry name" value="CV3147-like"/>
    <property type="match status" value="1"/>
</dbReference>